<sequence length="182" mass="20470">MQLEESSDGEADLSSSESSSSEESAGSDLSAPLVVKSRHVVVHTDEDRPTHLSKNCIRRGFDDTRTQGTLSCKRKRGADAEVSSTLYITNIIQKQNRKLEEAVKRFRKDSADARKEHHAFLMQKIQDSFPVDTGNGSYLERVADRQGQTLVEIFQRLQQQRDAEKAKDDKLMRQLFGQSGLA</sequence>
<proteinExistence type="predicted"/>
<evidence type="ECO:0000256" key="1">
    <source>
        <dbReference type="SAM" id="MobiDB-lite"/>
    </source>
</evidence>
<reference evidence="2" key="1">
    <citation type="submission" date="2021-11" db="EMBL/GenBank/DDBJ databases">
        <authorList>
            <person name="Islam A."/>
            <person name="Islam S."/>
            <person name="Flora M.S."/>
            <person name="Rahman M."/>
            <person name="Ziaur R.M."/>
            <person name="Epstein J.H."/>
            <person name="Hassan M."/>
            <person name="Klassen M."/>
            <person name="Woodard K."/>
            <person name="Webb A."/>
            <person name="Webby R.J."/>
            <person name="El Zowalaty M.E."/>
        </authorList>
    </citation>
    <scope>NUCLEOTIDE SEQUENCE</scope>
    <source>
        <strain evidence="2">Pbs3</strain>
    </source>
</reference>
<comment type="caution">
    <text evidence="2">The sequence shown here is derived from an EMBL/GenBank/DDBJ whole genome shotgun (WGS) entry which is preliminary data.</text>
</comment>
<protein>
    <submittedName>
        <fullName evidence="2">Uncharacterized protein</fullName>
    </submittedName>
</protein>
<organism evidence="2 3">
    <name type="scientific">Peronospora belbahrii</name>
    <dbReference type="NCBI Taxonomy" id="622444"/>
    <lineage>
        <taxon>Eukaryota</taxon>
        <taxon>Sar</taxon>
        <taxon>Stramenopiles</taxon>
        <taxon>Oomycota</taxon>
        <taxon>Peronosporomycetes</taxon>
        <taxon>Peronosporales</taxon>
        <taxon>Peronosporaceae</taxon>
        <taxon>Peronospora</taxon>
    </lineage>
</organism>
<gene>
    <name evidence="2" type="ORF">PBS003_LOCUS2880</name>
</gene>
<dbReference type="EMBL" id="CAKKTJ010000136">
    <property type="protein sequence ID" value="CAH0476083.1"/>
    <property type="molecule type" value="Genomic_DNA"/>
</dbReference>
<accession>A0AAU9L4Q7</accession>
<dbReference type="Proteomes" id="UP001160483">
    <property type="component" value="Unassembled WGS sequence"/>
</dbReference>
<feature type="region of interest" description="Disordered" evidence="1">
    <location>
        <begin position="1"/>
        <end position="32"/>
    </location>
</feature>
<dbReference type="AlphaFoldDB" id="A0AAU9L4Q7"/>
<name>A0AAU9L4Q7_9STRA</name>
<evidence type="ECO:0000313" key="2">
    <source>
        <dbReference type="EMBL" id="CAH0476083.1"/>
    </source>
</evidence>
<evidence type="ECO:0000313" key="3">
    <source>
        <dbReference type="Proteomes" id="UP001160483"/>
    </source>
</evidence>
<feature type="compositionally biased region" description="Low complexity" evidence="1">
    <location>
        <begin position="12"/>
        <end position="31"/>
    </location>
</feature>
<feature type="compositionally biased region" description="Acidic residues" evidence="1">
    <location>
        <begin position="1"/>
        <end position="11"/>
    </location>
</feature>